<dbReference type="Proteomes" id="UP000792457">
    <property type="component" value="Unassembled WGS sequence"/>
</dbReference>
<comment type="caution">
    <text evidence="3">The sequence shown here is derived from an EMBL/GenBank/DDBJ whole genome shotgun (WGS) entry which is preliminary data.</text>
</comment>
<feature type="region of interest" description="Disordered" evidence="1">
    <location>
        <begin position="263"/>
        <end position="283"/>
    </location>
</feature>
<name>A0A8K0JYK3_LADFU</name>
<evidence type="ECO:0008006" key="5">
    <source>
        <dbReference type="Google" id="ProtNLM"/>
    </source>
</evidence>
<feature type="transmembrane region" description="Helical" evidence="2">
    <location>
        <begin position="139"/>
        <end position="162"/>
    </location>
</feature>
<evidence type="ECO:0000313" key="4">
    <source>
        <dbReference type="Proteomes" id="UP000792457"/>
    </source>
</evidence>
<evidence type="ECO:0000256" key="1">
    <source>
        <dbReference type="SAM" id="MobiDB-lite"/>
    </source>
</evidence>
<feature type="compositionally biased region" description="Basic residues" evidence="1">
    <location>
        <begin position="263"/>
        <end position="281"/>
    </location>
</feature>
<keyword evidence="4" id="KW-1185">Reference proteome</keyword>
<gene>
    <name evidence="3" type="ORF">J437_LFUL005307</name>
</gene>
<accession>A0A8K0JYK3</accession>
<dbReference type="OrthoDB" id="10042902at2759"/>
<dbReference type="AlphaFoldDB" id="A0A8K0JYK3"/>
<keyword evidence="2" id="KW-1133">Transmembrane helix</keyword>
<reference evidence="3" key="2">
    <citation type="submission" date="2017-10" db="EMBL/GenBank/DDBJ databases">
        <title>Ladona fulva Genome sequencing and assembly.</title>
        <authorList>
            <person name="Murali S."/>
            <person name="Richards S."/>
            <person name="Bandaranaike D."/>
            <person name="Bellair M."/>
            <person name="Blankenburg K."/>
            <person name="Chao H."/>
            <person name="Dinh H."/>
            <person name="Doddapaneni H."/>
            <person name="Dugan-Rocha S."/>
            <person name="Elkadiri S."/>
            <person name="Gnanaolivu R."/>
            <person name="Hernandez B."/>
            <person name="Skinner E."/>
            <person name="Javaid M."/>
            <person name="Lee S."/>
            <person name="Li M."/>
            <person name="Ming W."/>
            <person name="Munidasa M."/>
            <person name="Muniz J."/>
            <person name="Nguyen L."/>
            <person name="Hughes D."/>
            <person name="Osuji N."/>
            <person name="Pu L.-L."/>
            <person name="Puazo M."/>
            <person name="Qu C."/>
            <person name="Quiroz J."/>
            <person name="Raj R."/>
            <person name="Weissenberger G."/>
            <person name="Xin Y."/>
            <person name="Zou X."/>
            <person name="Han Y."/>
            <person name="Worley K."/>
            <person name="Muzny D."/>
            <person name="Gibbs R."/>
        </authorList>
    </citation>
    <scope>NUCLEOTIDE SEQUENCE</scope>
    <source>
        <strain evidence="3">Sampled in the wild</strain>
    </source>
</reference>
<sequence length="396" mass="44465">MGSVVPSIWLLELDKLDKRLGQLSASSLLESAQQQVQIREPSGVHSDVYGNVSLPEGSGKDGSQLHLPPALTKAIPSELWVTLLEQSLMLALILGRWLLPKGELTREQLSQLLLVYIGTAADIIEFLDSFKEDRVARQPILVTLTLSIWAWSLLQFTLVLTATKARRSRMSSSAIGSMFYYVLQFSSKKEDAYCCSVDAWAIVINMILQDAPFVAFRLLLIIHFQIVSYLNVFFACKNTLVILLQLYRLYVVQVERRKQIKRRRGRAKTVSKAGRHEKRRGPLSEGVAVVGGPELYRYGKELKLQRSRSGNDSDGEDSDNVADELRSVRSSPCAARKIKPATPTRYKDRRKSLSTGDLKGFSESELAESEDGSERPGPREVVTLKELKEIRRRASD</sequence>
<dbReference type="PANTHER" id="PTHR22168">
    <property type="entry name" value="TMEM26 PROTEIN"/>
    <property type="match status" value="1"/>
</dbReference>
<keyword evidence="2" id="KW-0472">Membrane</keyword>
<reference evidence="3" key="1">
    <citation type="submission" date="2013-04" db="EMBL/GenBank/DDBJ databases">
        <authorList>
            <person name="Qu J."/>
            <person name="Murali S.C."/>
            <person name="Bandaranaike D."/>
            <person name="Bellair M."/>
            <person name="Blankenburg K."/>
            <person name="Chao H."/>
            <person name="Dinh H."/>
            <person name="Doddapaneni H."/>
            <person name="Downs B."/>
            <person name="Dugan-Rocha S."/>
            <person name="Elkadiri S."/>
            <person name="Gnanaolivu R.D."/>
            <person name="Hernandez B."/>
            <person name="Javaid M."/>
            <person name="Jayaseelan J.C."/>
            <person name="Lee S."/>
            <person name="Li M."/>
            <person name="Ming W."/>
            <person name="Munidasa M."/>
            <person name="Muniz J."/>
            <person name="Nguyen L."/>
            <person name="Ongeri F."/>
            <person name="Osuji N."/>
            <person name="Pu L.-L."/>
            <person name="Puazo M."/>
            <person name="Qu C."/>
            <person name="Quiroz J."/>
            <person name="Raj R."/>
            <person name="Weissenberger G."/>
            <person name="Xin Y."/>
            <person name="Zou X."/>
            <person name="Han Y."/>
            <person name="Richards S."/>
            <person name="Worley K."/>
            <person name="Muzny D."/>
            <person name="Gibbs R."/>
        </authorList>
    </citation>
    <scope>NUCLEOTIDE SEQUENCE</scope>
    <source>
        <strain evidence="3">Sampled in the wild</strain>
    </source>
</reference>
<proteinExistence type="predicted"/>
<dbReference type="Pfam" id="PF09772">
    <property type="entry name" value="Tmem26"/>
    <property type="match status" value="1"/>
</dbReference>
<feature type="compositionally biased region" description="Acidic residues" evidence="1">
    <location>
        <begin position="313"/>
        <end position="322"/>
    </location>
</feature>
<dbReference type="EMBL" id="KZ308211">
    <property type="protein sequence ID" value="KAG8224738.1"/>
    <property type="molecule type" value="Genomic_DNA"/>
</dbReference>
<evidence type="ECO:0000256" key="2">
    <source>
        <dbReference type="SAM" id="Phobius"/>
    </source>
</evidence>
<dbReference type="InterPro" id="IPR019169">
    <property type="entry name" value="Transmembrane_26"/>
</dbReference>
<dbReference type="PANTHER" id="PTHR22168:SF8">
    <property type="entry name" value="TRANSMEMBRANE PROTEIN 26"/>
    <property type="match status" value="1"/>
</dbReference>
<feature type="transmembrane region" description="Helical" evidence="2">
    <location>
        <begin position="214"/>
        <end position="234"/>
    </location>
</feature>
<keyword evidence="2" id="KW-0812">Transmembrane</keyword>
<organism evidence="3 4">
    <name type="scientific">Ladona fulva</name>
    <name type="common">Scarce chaser dragonfly</name>
    <name type="synonym">Libellula fulva</name>
    <dbReference type="NCBI Taxonomy" id="123851"/>
    <lineage>
        <taxon>Eukaryota</taxon>
        <taxon>Metazoa</taxon>
        <taxon>Ecdysozoa</taxon>
        <taxon>Arthropoda</taxon>
        <taxon>Hexapoda</taxon>
        <taxon>Insecta</taxon>
        <taxon>Pterygota</taxon>
        <taxon>Palaeoptera</taxon>
        <taxon>Odonata</taxon>
        <taxon>Epiprocta</taxon>
        <taxon>Anisoptera</taxon>
        <taxon>Libelluloidea</taxon>
        <taxon>Libellulidae</taxon>
        <taxon>Ladona</taxon>
    </lineage>
</organism>
<feature type="compositionally biased region" description="Basic and acidic residues" evidence="1">
    <location>
        <begin position="372"/>
        <end position="396"/>
    </location>
</feature>
<feature type="region of interest" description="Disordered" evidence="1">
    <location>
        <begin position="306"/>
        <end position="396"/>
    </location>
</feature>
<protein>
    <recommendedName>
        <fullName evidence="5">Transmembrane protein 26</fullName>
    </recommendedName>
</protein>
<evidence type="ECO:0000313" key="3">
    <source>
        <dbReference type="EMBL" id="KAG8224738.1"/>
    </source>
</evidence>